<evidence type="ECO:0000313" key="2">
    <source>
        <dbReference type="EMBL" id="QPG59712.1"/>
    </source>
</evidence>
<organism evidence="2 3">
    <name type="scientific">Shewanella eurypsychrophilus</name>
    <dbReference type="NCBI Taxonomy" id="2593656"/>
    <lineage>
        <taxon>Bacteria</taxon>
        <taxon>Pseudomonadati</taxon>
        <taxon>Pseudomonadota</taxon>
        <taxon>Gammaproteobacteria</taxon>
        <taxon>Alteromonadales</taxon>
        <taxon>Shewanellaceae</taxon>
        <taxon>Shewanella</taxon>
    </lineage>
</organism>
<sequence length="455" mass="50336">MKKNIWGYIGLLSALLIGATGCSSDDEESSTATSYVQLYNASANSTSLSLSLDDYQYTAVEYANAMPKYAYSVGEVELEIIGEDDIGDELVNYQQTLDLNNGDHHLFMLIGDYHSPEFMDISYQTTEMDEFNDDEDVDYSKMQLLVAHTAMDAGAFDVYIGVDGRDFIDATHLDSLSYKGSTSAVTLDTGDYVLYLTEPGAVEPIYITAALSLSSETVYKLVIRDSFGPGTPNITIDNVDSTSGADNYSNVEANAEFRLFNGLSEHGNLDVLVSNNGNDIALKGIELGQSTAFQSVDFDDYGVTITQSESQALLANNLLVTFNQDETKSMLLYQDEAEQIKGLTLVHDLRPRAYESLINFANLVHSFDDLSIYFVAEDETIDSAEYKIDGVDFAEDESLLLPTGYYEVSVVYEDDNSNLTLLYQSELMSFDDSQYTLALYEDQMQALGYQLTVIN</sequence>
<evidence type="ECO:0000256" key="1">
    <source>
        <dbReference type="SAM" id="SignalP"/>
    </source>
</evidence>
<gene>
    <name evidence="2" type="ORF">FM038_021770</name>
</gene>
<feature type="chain" id="PRO_5047387946" evidence="1">
    <location>
        <begin position="25"/>
        <end position="455"/>
    </location>
</feature>
<protein>
    <submittedName>
        <fullName evidence="2">DUF4397 domain-containing protein</fullName>
    </submittedName>
</protein>
<dbReference type="RefSeq" id="WP_142873856.1">
    <property type="nucleotide sequence ID" value="NZ_CP045503.2"/>
</dbReference>
<keyword evidence="1" id="KW-0732">Signal</keyword>
<accession>A0ABX6VAM3</accession>
<name>A0ABX6VAM3_9GAMM</name>
<feature type="signal peptide" evidence="1">
    <location>
        <begin position="1"/>
        <end position="24"/>
    </location>
</feature>
<proteinExistence type="predicted"/>
<evidence type="ECO:0000313" key="3">
    <source>
        <dbReference type="Proteomes" id="UP000316416"/>
    </source>
</evidence>
<reference evidence="2" key="1">
    <citation type="submission" date="2021-07" db="EMBL/GenBank/DDBJ databases">
        <title>Shewanella sp. YLB-07 whole genome sequence.</title>
        <authorList>
            <person name="Yu L."/>
        </authorList>
    </citation>
    <scope>NUCLEOTIDE SEQUENCE</scope>
    <source>
        <strain evidence="2">YLB-08</strain>
    </source>
</reference>
<dbReference type="EMBL" id="CP045503">
    <property type="protein sequence ID" value="QPG59712.1"/>
    <property type="molecule type" value="Genomic_DNA"/>
</dbReference>
<dbReference type="PROSITE" id="PS51257">
    <property type="entry name" value="PROKAR_LIPOPROTEIN"/>
    <property type="match status" value="1"/>
</dbReference>
<keyword evidence="3" id="KW-1185">Reference proteome</keyword>
<dbReference type="Proteomes" id="UP000316416">
    <property type="component" value="Chromosome"/>
</dbReference>